<dbReference type="GO" id="GO:0030286">
    <property type="term" value="C:dynein complex"/>
    <property type="evidence" value="ECO:0007669"/>
    <property type="project" value="InterPro"/>
</dbReference>
<proteinExistence type="predicted"/>
<evidence type="ECO:0008006" key="4">
    <source>
        <dbReference type="Google" id="ProtNLM"/>
    </source>
</evidence>
<gene>
    <name evidence="2" type="ORF">DILT_LOCUS12008</name>
</gene>
<reference evidence="2 3" key="1">
    <citation type="submission" date="2018-11" db="EMBL/GenBank/DDBJ databases">
        <authorList>
            <consortium name="Pathogen Informatics"/>
        </authorList>
    </citation>
    <scope>NUCLEOTIDE SEQUENCE [LARGE SCALE GENOMIC DNA]</scope>
</reference>
<dbReference type="EMBL" id="UYRU01064935">
    <property type="protein sequence ID" value="VDN16177.1"/>
    <property type="molecule type" value="Genomic_DNA"/>
</dbReference>
<keyword evidence="1" id="KW-0175">Coiled coil</keyword>
<evidence type="ECO:0000313" key="3">
    <source>
        <dbReference type="Proteomes" id="UP000281553"/>
    </source>
</evidence>
<dbReference type="PANTHER" id="PTHR22878">
    <property type="entry name" value="DYNEIN HEAVY CHAIN 6, AXONEMAL-LIKE-RELATED"/>
    <property type="match status" value="1"/>
</dbReference>
<accession>A0A3P7LX55</accession>
<dbReference type="PANTHER" id="PTHR22878:SF73">
    <property type="entry name" value="DYNEIN AXONEMAL HEAVY CHAIN 1"/>
    <property type="match status" value="1"/>
</dbReference>
<dbReference type="InterPro" id="IPR026983">
    <property type="entry name" value="DHC"/>
</dbReference>
<dbReference type="AlphaFoldDB" id="A0A3P7LX55"/>
<name>A0A3P7LX55_DIBLA</name>
<dbReference type="OrthoDB" id="6283064at2759"/>
<keyword evidence="3" id="KW-1185">Reference proteome</keyword>
<organism evidence="2 3">
    <name type="scientific">Dibothriocephalus latus</name>
    <name type="common">Fish tapeworm</name>
    <name type="synonym">Diphyllobothrium latum</name>
    <dbReference type="NCBI Taxonomy" id="60516"/>
    <lineage>
        <taxon>Eukaryota</taxon>
        <taxon>Metazoa</taxon>
        <taxon>Spiralia</taxon>
        <taxon>Lophotrochozoa</taxon>
        <taxon>Platyhelminthes</taxon>
        <taxon>Cestoda</taxon>
        <taxon>Eucestoda</taxon>
        <taxon>Diphyllobothriidea</taxon>
        <taxon>Diphyllobothriidae</taxon>
        <taxon>Dibothriocephalus</taxon>
    </lineage>
</organism>
<dbReference type="GO" id="GO:0045505">
    <property type="term" value="F:dynein intermediate chain binding"/>
    <property type="evidence" value="ECO:0007669"/>
    <property type="project" value="InterPro"/>
</dbReference>
<dbReference type="Proteomes" id="UP000281553">
    <property type="component" value="Unassembled WGS sequence"/>
</dbReference>
<protein>
    <recommendedName>
        <fullName evidence="4">Dynein heavy chain linker domain-containing protein</fullName>
    </recommendedName>
</protein>
<sequence>MRRHIRIALRDSGKGWFNIYETDYYVYTNSKLKRFLNMIKYCMQDALRYLVMDSIGGFVKMVEDACFTCIKLTNGYEWTNDLRTSSILPKKNALFLVDLVIDKDGVHYSTLLGQFEKILWGLFDKAIKSIQNISQVERFVVEGISWSDNPLLEAVGAHEPDVEKLRAKLRSCLQAANIPMIAYAERYKEYIELSELDITHYIKVYETQNQGALEVKQEVERQLEEQQKIEDRMPCTIVIGPFMTCETFQGIAARLFERPNTIEELTELREYIDNIPETMEEQQENIDKCLADYDLIDDFYYNISNDDFTAK</sequence>
<dbReference type="GO" id="GO:0051959">
    <property type="term" value="F:dynein light intermediate chain binding"/>
    <property type="evidence" value="ECO:0007669"/>
    <property type="project" value="InterPro"/>
</dbReference>
<evidence type="ECO:0000313" key="2">
    <source>
        <dbReference type="EMBL" id="VDN16177.1"/>
    </source>
</evidence>
<dbReference type="GO" id="GO:0007018">
    <property type="term" value="P:microtubule-based movement"/>
    <property type="evidence" value="ECO:0007669"/>
    <property type="project" value="InterPro"/>
</dbReference>
<feature type="coiled-coil region" evidence="1">
    <location>
        <begin position="202"/>
        <end position="232"/>
    </location>
</feature>
<evidence type="ECO:0000256" key="1">
    <source>
        <dbReference type="SAM" id="Coils"/>
    </source>
</evidence>